<dbReference type="Proteomes" id="UP000727962">
    <property type="component" value="Unassembled WGS sequence"/>
</dbReference>
<protein>
    <submittedName>
        <fullName evidence="1">Extradiol dioxygenase</fullName>
    </submittedName>
</protein>
<dbReference type="GO" id="GO:0051213">
    <property type="term" value="F:dioxygenase activity"/>
    <property type="evidence" value="ECO:0007669"/>
    <property type="project" value="UniProtKB-KW"/>
</dbReference>
<name>A0A931LTU0_FIMGI</name>
<sequence length="123" mass="13666">MITGAHFLLYSSEPERDRAFLRDVLRFRSVDIGDGWLIFALPASELAVHPADDNFVQRHADHNLAGHILYLMTDDLHAEIELLRAQGVECGELGSAEWGSWTTLPLPSGAEIGLYEPTHETAI</sequence>
<comment type="caution">
    <text evidence="1">The sequence shown here is derived from an EMBL/GenBank/DDBJ whole genome shotgun (WGS) entry which is preliminary data.</text>
</comment>
<dbReference type="Gene3D" id="3.10.180.10">
    <property type="entry name" value="2,3-Dihydroxybiphenyl 1,2-Dioxygenase, domain 1"/>
    <property type="match status" value="1"/>
</dbReference>
<gene>
    <name evidence="1" type="ORF">HYR64_08955</name>
</gene>
<reference evidence="1" key="1">
    <citation type="submission" date="2020-07" db="EMBL/GenBank/DDBJ databases">
        <title>Huge and variable diversity of episymbiotic CPR bacteria and DPANN archaea in groundwater ecosystems.</title>
        <authorList>
            <person name="He C.Y."/>
            <person name="Keren R."/>
            <person name="Whittaker M."/>
            <person name="Farag I.F."/>
            <person name="Doudna J."/>
            <person name="Cate J.H.D."/>
            <person name="Banfield J.F."/>
        </authorList>
    </citation>
    <scope>NUCLEOTIDE SEQUENCE</scope>
    <source>
        <strain evidence="1">NC_groundwater_17_Pr7_B-0.1um_64_12</strain>
    </source>
</reference>
<keyword evidence="1" id="KW-0560">Oxidoreductase</keyword>
<evidence type="ECO:0000313" key="1">
    <source>
        <dbReference type="EMBL" id="MBI1757219.1"/>
    </source>
</evidence>
<dbReference type="EMBL" id="JACOSL010000056">
    <property type="protein sequence ID" value="MBI1757219.1"/>
    <property type="molecule type" value="Genomic_DNA"/>
</dbReference>
<organism evidence="1 2">
    <name type="scientific">Fimbriimonas ginsengisoli</name>
    <dbReference type="NCBI Taxonomy" id="1005039"/>
    <lineage>
        <taxon>Bacteria</taxon>
        <taxon>Bacillati</taxon>
        <taxon>Armatimonadota</taxon>
        <taxon>Fimbriimonadia</taxon>
        <taxon>Fimbriimonadales</taxon>
        <taxon>Fimbriimonadaceae</taxon>
        <taxon>Fimbriimonas</taxon>
    </lineage>
</organism>
<evidence type="ECO:0000313" key="2">
    <source>
        <dbReference type="Proteomes" id="UP000727962"/>
    </source>
</evidence>
<proteinExistence type="predicted"/>
<keyword evidence="1" id="KW-0223">Dioxygenase</keyword>
<dbReference type="SUPFAM" id="SSF54593">
    <property type="entry name" value="Glyoxalase/Bleomycin resistance protein/Dihydroxybiphenyl dioxygenase"/>
    <property type="match status" value="1"/>
</dbReference>
<accession>A0A931LTU0</accession>
<dbReference type="InterPro" id="IPR029068">
    <property type="entry name" value="Glyas_Bleomycin-R_OHBP_Dase"/>
</dbReference>
<dbReference type="AlphaFoldDB" id="A0A931LTU0"/>